<dbReference type="Gene3D" id="3.40.50.150">
    <property type="entry name" value="Vaccinia Virus protein VP39"/>
    <property type="match status" value="1"/>
</dbReference>
<feature type="domain" description="SOCS box" evidence="3">
    <location>
        <begin position="656"/>
        <end position="685"/>
    </location>
</feature>
<feature type="region of interest" description="Disordered" evidence="2">
    <location>
        <begin position="408"/>
        <end position="654"/>
    </location>
</feature>
<proteinExistence type="inferred from homology"/>
<dbReference type="PANTHER" id="PTHR11579">
    <property type="entry name" value="PROTEIN-L-ISOASPARTATE O-METHYLTRANSFERASE"/>
    <property type="match status" value="1"/>
</dbReference>
<evidence type="ECO:0000256" key="1">
    <source>
        <dbReference type="ARBA" id="ARBA00005369"/>
    </source>
</evidence>
<dbReference type="CDD" id="cd02440">
    <property type="entry name" value="AdoMet_MTases"/>
    <property type="match status" value="1"/>
</dbReference>
<dbReference type="PROSITE" id="PS50225">
    <property type="entry name" value="SOCS"/>
    <property type="match status" value="1"/>
</dbReference>
<feature type="compositionally biased region" description="Polar residues" evidence="2">
    <location>
        <begin position="575"/>
        <end position="595"/>
    </location>
</feature>
<dbReference type="InterPro" id="IPR000682">
    <property type="entry name" value="PCMT"/>
</dbReference>
<dbReference type="SUPFAM" id="SSF53335">
    <property type="entry name" value="S-adenosyl-L-methionine-dependent methyltransferases"/>
    <property type="match status" value="1"/>
</dbReference>
<dbReference type="EMBL" id="OX597827">
    <property type="protein sequence ID" value="CAI9733188.1"/>
    <property type="molecule type" value="Genomic_DNA"/>
</dbReference>
<gene>
    <name evidence="4" type="ORF">OCTVUL_1B022468</name>
</gene>
<name>A0AA36BF14_OCTVU</name>
<accession>A0AA36BF14</accession>
<comment type="similarity">
    <text evidence="1">Belongs to the methyltransferase superfamily. L-isoaspartyl/D-aspartyl protein methyltransferase family.</text>
</comment>
<organism evidence="4 5">
    <name type="scientific">Octopus vulgaris</name>
    <name type="common">Common octopus</name>
    <dbReference type="NCBI Taxonomy" id="6645"/>
    <lineage>
        <taxon>Eukaryota</taxon>
        <taxon>Metazoa</taxon>
        <taxon>Spiralia</taxon>
        <taxon>Lophotrochozoa</taxon>
        <taxon>Mollusca</taxon>
        <taxon>Cephalopoda</taxon>
        <taxon>Coleoidea</taxon>
        <taxon>Octopodiformes</taxon>
        <taxon>Octopoda</taxon>
        <taxon>Incirrata</taxon>
        <taxon>Octopodidae</taxon>
        <taxon>Octopus</taxon>
    </lineage>
</organism>
<protein>
    <submittedName>
        <fullName evidence="4">Protein1,Protein-L-isoaspartate O-methyltransferase domain-containing 1-like</fullName>
    </submittedName>
</protein>
<evidence type="ECO:0000313" key="5">
    <source>
        <dbReference type="Proteomes" id="UP001162480"/>
    </source>
</evidence>
<feature type="compositionally biased region" description="Polar residues" evidence="2">
    <location>
        <begin position="633"/>
        <end position="649"/>
    </location>
</feature>
<evidence type="ECO:0000256" key="2">
    <source>
        <dbReference type="SAM" id="MobiDB-lite"/>
    </source>
</evidence>
<feature type="compositionally biased region" description="Acidic residues" evidence="2">
    <location>
        <begin position="475"/>
        <end position="497"/>
    </location>
</feature>
<sequence>MGGFVSTGEDNDDLVDNLVESTYISNPLIEKIFRAVDRADYYLPECRDDAYKDVAWKYGNLHLSAPCIYSEVMESLKLKPGLSFLNLGSGTGYLSTMAGLILGPYGINHGIEIHPDVVEYANERLEEFKAKSEMFDEFDFCEPKFTVGNCLQLGSGIRLYDRVYCGAACPAEHENYMKNLISIGGILVMPLKEQLVQTCRVSEISWETKIVLPVSFASLIMPTKSQASNVCELPEVTMPTLQEAARLTIRCILRDLILENHQDKQPPSKCSRKTGIKFQMMLQNFSSEDEGEGEDDDDYEDEDDYEDDGVDQDSTSSSGRGQSSDPDQNKDDSEMPSSANPRRRVGSKISKSSDKMDVDEPGDGTSTPRARKLARYRFFSRNGPKEGILISTGGSREEEEDMLYHIEGAGTRISRRSGRREGERNSTAVVAAAAATSGGGTVAERSPLKPQEEQQPGAFASSSPSFNLNEPQEMLTEEEEEEEEEEDDSDSDDEDENFGFTNANLLNGNMPVQQEKDEKETEQQEAEEEEMACTETITSTSATAPVTTTSTAANNNTTSTTTTAATTNIIVGKQWWSSTSPSNDTSGTVGVTSDQSDIDCGTKNSGTGNSDNSSNRRGSRKDSSSGSNKDSPGTDSGAWSQGSGYNLTESTERAPRVSITKYMKERVEKLPLPPALKSFLMYYRL</sequence>
<reference evidence="4" key="1">
    <citation type="submission" date="2023-08" db="EMBL/GenBank/DDBJ databases">
        <authorList>
            <person name="Alioto T."/>
            <person name="Alioto T."/>
            <person name="Gomez Garrido J."/>
        </authorList>
    </citation>
    <scope>NUCLEOTIDE SEQUENCE</scope>
</reference>
<dbReference type="GO" id="GO:0005737">
    <property type="term" value="C:cytoplasm"/>
    <property type="evidence" value="ECO:0007669"/>
    <property type="project" value="TreeGrafter"/>
</dbReference>
<keyword evidence="5" id="KW-1185">Reference proteome</keyword>
<feature type="region of interest" description="Disordered" evidence="2">
    <location>
        <begin position="285"/>
        <end position="378"/>
    </location>
</feature>
<evidence type="ECO:0000313" key="4">
    <source>
        <dbReference type="EMBL" id="CAI9733188.1"/>
    </source>
</evidence>
<feature type="compositionally biased region" description="Low complexity" evidence="2">
    <location>
        <begin position="312"/>
        <end position="326"/>
    </location>
</feature>
<feature type="compositionally biased region" description="Low complexity" evidence="2">
    <location>
        <begin position="533"/>
        <end position="568"/>
    </location>
</feature>
<dbReference type="InterPro" id="IPR001496">
    <property type="entry name" value="SOCS_box"/>
</dbReference>
<evidence type="ECO:0000259" key="3">
    <source>
        <dbReference type="PROSITE" id="PS50225"/>
    </source>
</evidence>
<dbReference type="Proteomes" id="UP001162480">
    <property type="component" value="Chromosome 14"/>
</dbReference>
<feature type="compositionally biased region" description="Polar residues" evidence="2">
    <location>
        <begin position="499"/>
        <end position="512"/>
    </location>
</feature>
<feature type="compositionally biased region" description="Acidic residues" evidence="2">
    <location>
        <begin position="287"/>
        <end position="311"/>
    </location>
</feature>
<feature type="compositionally biased region" description="Low complexity" evidence="2">
    <location>
        <begin position="426"/>
        <end position="436"/>
    </location>
</feature>
<feature type="compositionally biased region" description="Polar residues" evidence="2">
    <location>
        <begin position="460"/>
        <end position="470"/>
    </location>
</feature>
<dbReference type="GO" id="GO:0004719">
    <property type="term" value="F:protein-L-isoaspartate (D-aspartate) O-methyltransferase activity"/>
    <property type="evidence" value="ECO:0007669"/>
    <property type="project" value="InterPro"/>
</dbReference>
<dbReference type="PANTHER" id="PTHR11579:SF9">
    <property type="entry name" value="PROTEIN-L-ISOASPARTATE O-METHYLTRANSFERASE"/>
    <property type="match status" value="1"/>
</dbReference>
<dbReference type="InterPro" id="IPR029063">
    <property type="entry name" value="SAM-dependent_MTases_sf"/>
</dbReference>
<feature type="compositionally biased region" description="Low complexity" evidence="2">
    <location>
        <begin position="601"/>
        <end position="616"/>
    </location>
</feature>
<feature type="compositionally biased region" description="Acidic residues" evidence="2">
    <location>
        <begin position="523"/>
        <end position="532"/>
    </location>
</feature>
<dbReference type="AlphaFoldDB" id="A0AA36BF14"/>
<dbReference type="Pfam" id="PF01135">
    <property type="entry name" value="PCMT"/>
    <property type="match status" value="1"/>
</dbReference>